<accession>A0A822VAV3</accession>
<evidence type="ECO:0000313" key="2">
    <source>
        <dbReference type="Proteomes" id="UP000192074"/>
    </source>
</evidence>
<evidence type="ECO:0000313" key="1">
    <source>
        <dbReference type="EMBL" id="CVI24541.1"/>
    </source>
</evidence>
<protein>
    <submittedName>
        <fullName evidence="1">Uncharacterized protein</fullName>
    </submittedName>
</protein>
<dbReference type="AlphaFoldDB" id="A0A822VAV3"/>
<reference evidence="1 2" key="1">
    <citation type="submission" date="2016-01" db="EMBL/GenBank/DDBJ databases">
        <authorList>
            <person name="Regsiter A."/>
            <person name="william w."/>
        </authorList>
    </citation>
    <scope>NUCLEOTIDE SEQUENCE [LARGE SCALE GENOMIC DNA]</scope>
    <source>
        <strain evidence="1 2">B6</strain>
    </source>
</reference>
<comment type="caution">
    <text evidence="1">The sequence shown here is derived from an EMBL/GenBank/DDBJ whole genome shotgun (WGS) entry which is preliminary data.</text>
</comment>
<name>A0A822VAV3_AGRTU</name>
<sequence>MVSLSLNTTTAVSPLAAAAGQPWVPHRCDSVESRLPTQILTTRFSLDRYRERSPARDSQSIGGIHDMWVAYMTSPDQAGGGPLVPAMMPVITPAIKWRRSTQTL</sequence>
<gene>
    <name evidence="1" type="ORF">AGR4A_pAt10176</name>
</gene>
<proteinExistence type="predicted"/>
<organism evidence="1 2">
    <name type="scientific">Agrobacterium tumefaciens str. B6</name>
    <dbReference type="NCBI Taxonomy" id="1183423"/>
    <lineage>
        <taxon>Bacteria</taxon>
        <taxon>Pseudomonadati</taxon>
        <taxon>Pseudomonadota</taxon>
        <taxon>Alphaproteobacteria</taxon>
        <taxon>Hyphomicrobiales</taxon>
        <taxon>Rhizobiaceae</taxon>
        <taxon>Rhizobium/Agrobacterium group</taxon>
        <taxon>Agrobacterium</taxon>
        <taxon>Agrobacterium tumefaciens complex</taxon>
    </lineage>
</organism>
<dbReference type="Proteomes" id="UP000192074">
    <property type="component" value="Unassembled WGS sequence"/>
</dbReference>
<dbReference type="EMBL" id="FCNL01000040">
    <property type="protein sequence ID" value="CVI24541.1"/>
    <property type="molecule type" value="Genomic_DNA"/>
</dbReference>